<sequence>MVDTVLPSEVLTKLPWDARSSREQYAHAMCCHHAPALLTMAAIILDDTDRACDDDTDRACDIVAAAICAAYGEGSEFDLGQMRVRLARSVYRRCLGHLAFTERYPQPDRPRRDLRPRTLFDDLTSSQRAILALVIFGSHDLAETAATVQRPADDVVDQIHQVAWRRDGD</sequence>
<reference evidence="1" key="1">
    <citation type="submission" date="2021-01" db="EMBL/GenBank/DDBJ databases">
        <title>Whole genome shotgun sequence of Actinoplanes rishiriensis NBRC 108556.</title>
        <authorList>
            <person name="Komaki H."/>
            <person name="Tamura T."/>
        </authorList>
    </citation>
    <scope>NUCLEOTIDE SEQUENCE</scope>
    <source>
        <strain evidence="1">NBRC 108556</strain>
    </source>
</reference>
<organism evidence="1 2">
    <name type="scientific">Paractinoplanes rishiriensis</name>
    <dbReference type="NCBI Taxonomy" id="1050105"/>
    <lineage>
        <taxon>Bacteria</taxon>
        <taxon>Bacillati</taxon>
        <taxon>Actinomycetota</taxon>
        <taxon>Actinomycetes</taxon>
        <taxon>Micromonosporales</taxon>
        <taxon>Micromonosporaceae</taxon>
        <taxon>Paractinoplanes</taxon>
    </lineage>
</organism>
<accession>A0A919N2T7</accession>
<evidence type="ECO:0000313" key="2">
    <source>
        <dbReference type="Proteomes" id="UP000636960"/>
    </source>
</evidence>
<proteinExistence type="predicted"/>
<evidence type="ECO:0000313" key="1">
    <source>
        <dbReference type="EMBL" id="GIF01843.1"/>
    </source>
</evidence>
<comment type="caution">
    <text evidence="1">The sequence shown here is derived from an EMBL/GenBank/DDBJ whole genome shotgun (WGS) entry which is preliminary data.</text>
</comment>
<keyword evidence="2" id="KW-1185">Reference proteome</keyword>
<dbReference type="EMBL" id="BOMV01000113">
    <property type="protein sequence ID" value="GIF01843.1"/>
    <property type="molecule type" value="Genomic_DNA"/>
</dbReference>
<gene>
    <name evidence="1" type="ORF">Ari01nite_93070</name>
</gene>
<dbReference type="RefSeq" id="WP_203790776.1">
    <property type="nucleotide sequence ID" value="NZ_BOMV01000113.1"/>
</dbReference>
<dbReference type="Proteomes" id="UP000636960">
    <property type="component" value="Unassembled WGS sequence"/>
</dbReference>
<name>A0A919N2T7_9ACTN</name>
<protein>
    <submittedName>
        <fullName evidence="1">Uncharacterized protein</fullName>
    </submittedName>
</protein>
<dbReference type="AlphaFoldDB" id="A0A919N2T7"/>